<proteinExistence type="predicted"/>
<dbReference type="RefSeq" id="WP_008910594.1">
    <property type="nucleotide sequence ID" value="NZ_KB233222.1"/>
</dbReference>
<evidence type="ECO:0008006" key="3">
    <source>
        <dbReference type="Google" id="ProtNLM"/>
    </source>
</evidence>
<dbReference type="HOGENOM" id="CLU_025560_0_0_6"/>
<dbReference type="InterPro" id="IPR029058">
    <property type="entry name" value="AB_hydrolase_fold"/>
</dbReference>
<protein>
    <recommendedName>
        <fullName evidence="3">Lecithin:cholesterol acyltransferase</fullName>
    </recommendedName>
</protein>
<dbReference type="OrthoDB" id="9814331at2"/>
<dbReference type="Proteomes" id="UP000009336">
    <property type="component" value="Unassembled WGS sequence"/>
</dbReference>
<comment type="caution">
    <text evidence="1">The sequence shown here is derived from an EMBL/GenBank/DDBJ whole genome shotgun (WGS) entry which is preliminary data.</text>
</comment>
<dbReference type="GO" id="GO:0008374">
    <property type="term" value="F:O-acyltransferase activity"/>
    <property type="evidence" value="ECO:0007669"/>
    <property type="project" value="InterPro"/>
</dbReference>
<accession>K8WV23</accession>
<dbReference type="InterPro" id="IPR003386">
    <property type="entry name" value="LACT/PDAT_acylTrfase"/>
</dbReference>
<dbReference type="GO" id="GO:0006629">
    <property type="term" value="P:lipid metabolic process"/>
    <property type="evidence" value="ECO:0007669"/>
    <property type="project" value="InterPro"/>
</dbReference>
<sequence>MNQDKDNESIQTVFGQFDENKCVVWSNIQLQHKSKNAQAHCIKPPTKIIPVIFLPGIMGSNLKSKKNKKSIWRMRDGYGGLALDALGWVLTGAKRRKELLNPETTVTDFDQEVRNNDAESNYFPSRQQRGWGSALQFSYIDSLEGLQQSLLSWELTWEALKSHGKLDPTFIEDSFSQTIFGSIINQQLSSSDDKPLTQNETERFQSLLFPLHVFGYNWLQDNATSAQALSEYIDKVIKMYDFELNGGKGHGLAFEDGKEKVILVTHSMGGLVSRYASECLDAACKDKILGIVHGVMPDLGSATTYKMMKIGEQTAMGWVIGGSAKRLMSVLAQSPAPMQLLPSAKYNHGRPWLKIEKGSQDGKTDIFLPQNGDPFNEIYLRSDVWWRMYEPDILDSDSKISENNYKKYRKVITYTVSPFIKKMDGQYHSNTYLFYGAHFDKDTPKDPRRSDETLTWKSQNKNSWLWVSGDSRQTEEYGDKREYSLLQSNNYWDSTQSLQEEGGAGDGTVPIVSINLQHPYKEILKTNVGHQAAYQFAPWQGDDVYGIKNEISPAIKFTLRSLCRIVQSKEINIG</sequence>
<dbReference type="eggNOG" id="COG1075">
    <property type="taxonomic scope" value="Bacteria"/>
</dbReference>
<dbReference type="Gene3D" id="3.40.50.1820">
    <property type="entry name" value="alpha/beta hydrolase"/>
    <property type="match status" value="1"/>
</dbReference>
<gene>
    <name evidence="1" type="ORF">OOA_02742</name>
</gene>
<dbReference type="EMBL" id="AKKL01000008">
    <property type="protein sequence ID" value="EKT64494.1"/>
    <property type="molecule type" value="Genomic_DNA"/>
</dbReference>
<dbReference type="AlphaFoldDB" id="K8WV23"/>
<name>K8WV23_9GAMM</name>
<dbReference type="Pfam" id="PF02450">
    <property type="entry name" value="LCAT"/>
    <property type="match status" value="1"/>
</dbReference>
<organism evidence="1 2">
    <name type="scientific">Providencia burhodogranariea DSM 19968</name>
    <dbReference type="NCBI Taxonomy" id="1141662"/>
    <lineage>
        <taxon>Bacteria</taxon>
        <taxon>Pseudomonadati</taxon>
        <taxon>Pseudomonadota</taxon>
        <taxon>Gammaproteobacteria</taxon>
        <taxon>Enterobacterales</taxon>
        <taxon>Morganellaceae</taxon>
        <taxon>Providencia</taxon>
    </lineage>
</organism>
<dbReference type="PANTHER" id="PTHR11440">
    <property type="entry name" value="LECITHIN-CHOLESTEROL ACYLTRANSFERASE-RELATED"/>
    <property type="match status" value="1"/>
</dbReference>
<reference evidence="1 2" key="1">
    <citation type="journal article" date="2012" name="BMC Genomics">
        <title>Comparative genomics of bacteria in the genus Providencia isolated from wild Drosophila melanogaster.</title>
        <authorList>
            <person name="Galac M.R."/>
            <person name="Lazzaro B.P."/>
        </authorList>
    </citation>
    <scope>NUCLEOTIDE SEQUENCE [LARGE SCALE GENOMIC DNA]</scope>
    <source>
        <strain evidence="1 2">DSM 19968</strain>
    </source>
</reference>
<evidence type="ECO:0000313" key="1">
    <source>
        <dbReference type="EMBL" id="EKT64494.1"/>
    </source>
</evidence>
<dbReference type="STRING" id="1141662.OOA_02742"/>
<dbReference type="PATRIC" id="fig|1141662.3.peg.555"/>
<dbReference type="SUPFAM" id="SSF53474">
    <property type="entry name" value="alpha/beta-Hydrolases"/>
    <property type="match status" value="1"/>
</dbReference>
<evidence type="ECO:0000313" key="2">
    <source>
        <dbReference type="Proteomes" id="UP000009336"/>
    </source>
</evidence>
<keyword evidence="2" id="KW-1185">Reference proteome</keyword>